<gene>
    <name evidence="2" type="ordered locus">Ftrac_0482</name>
</gene>
<name>E4TP84_MARTH</name>
<feature type="signal peptide" evidence="1">
    <location>
        <begin position="1"/>
        <end position="25"/>
    </location>
</feature>
<dbReference type="RefSeq" id="WP_013452638.1">
    <property type="nucleotide sequence ID" value="NC_014759.1"/>
</dbReference>
<protein>
    <recommendedName>
        <fullName evidence="4">DUF4168 domain-containing protein</fullName>
    </recommendedName>
</protein>
<proteinExistence type="predicted"/>
<dbReference type="OrthoDB" id="980931at2"/>
<organism evidence="2 3">
    <name type="scientific">Marivirga tractuosa (strain ATCC 23168 / DSM 4126 / NBRC 15989 / NCIMB 1408 / VKM B-1430 / H-43)</name>
    <name type="common">Microscilla tractuosa</name>
    <name type="synonym">Flexibacter tractuosus</name>
    <dbReference type="NCBI Taxonomy" id="643867"/>
    <lineage>
        <taxon>Bacteria</taxon>
        <taxon>Pseudomonadati</taxon>
        <taxon>Bacteroidota</taxon>
        <taxon>Cytophagia</taxon>
        <taxon>Cytophagales</taxon>
        <taxon>Marivirgaceae</taxon>
        <taxon>Marivirga</taxon>
    </lineage>
</organism>
<evidence type="ECO:0000313" key="3">
    <source>
        <dbReference type="Proteomes" id="UP000008720"/>
    </source>
</evidence>
<evidence type="ECO:0008006" key="4">
    <source>
        <dbReference type="Google" id="ProtNLM"/>
    </source>
</evidence>
<dbReference type="KEGG" id="mtt:Ftrac_0482"/>
<dbReference type="HOGENOM" id="CLU_1658715_0_0_10"/>
<reference evidence="2 3" key="1">
    <citation type="journal article" date="2011" name="Stand. Genomic Sci.">
        <title>Complete genome sequence of Marivirga tractuosa type strain (H-43).</title>
        <authorList>
            <person name="Pagani I."/>
            <person name="Chertkov O."/>
            <person name="Lapidus A."/>
            <person name="Lucas S."/>
            <person name="Del Rio T.G."/>
            <person name="Tice H."/>
            <person name="Copeland A."/>
            <person name="Cheng J.F."/>
            <person name="Nolan M."/>
            <person name="Saunders E."/>
            <person name="Pitluck S."/>
            <person name="Held B."/>
            <person name="Goodwin L."/>
            <person name="Liolios K."/>
            <person name="Ovchinikova G."/>
            <person name="Ivanova N."/>
            <person name="Mavromatis K."/>
            <person name="Pati A."/>
            <person name="Chen A."/>
            <person name="Palaniappan K."/>
            <person name="Land M."/>
            <person name="Hauser L."/>
            <person name="Jeffries C.D."/>
            <person name="Detter J.C."/>
            <person name="Han C."/>
            <person name="Tapia R."/>
            <person name="Ngatchou-Djao O.D."/>
            <person name="Rohde M."/>
            <person name="Goker M."/>
            <person name="Spring S."/>
            <person name="Sikorski J."/>
            <person name="Woyke T."/>
            <person name="Bristow J."/>
            <person name="Eisen J.A."/>
            <person name="Markowitz V."/>
            <person name="Hugenholtz P."/>
            <person name="Klenk H.P."/>
            <person name="Kyrpides N.C."/>
        </authorList>
    </citation>
    <scope>NUCLEOTIDE SEQUENCE [LARGE SCALE GENOMIC DNA]</scope>
    <source>
        <strain evidence="3">ATCC 23168 / DSM 4126 / NBRC 15989 / NCIMB 1408 / VKM B-1430 / H-43</strain>
    </source>
</reference>
<keyword evidence="1" id="KW-0732">Signal</keyword>
<evidence type="ECO:0000256" key="1">
    <source>
        <dbReference type="SAM" id="SignalP"/>
    </source>
</evidence>
<evidence type="ECO:0000313" key="2">
    <source>
        <dbReference type="EMBL" id="ADR20487.1"/>
    </source>
</evidence>
<accession>E4TP84</accession>
<dbReference type="EMBL" id="CP002349">
    <property type="protein sequence ID" value="ADR20487.1"/>
    <property type="molecule type" value="Genomic_DNA"/>
</dbReference>
<keyword evidence="3" id="KW-1185">Reference proteome</keyword>
<feature type="chain" id="PRO_5003189699" description="DUF4168 domain-containing protein" evidence="1">
    <location>
        <begin position="26"/>
        <end position="159"/>
    </location>
</feature>
<dbReference type="AlphaFoldDB" id="E4TP84"/>
<sequence length="159" mass="17559">MKRIVRQGMLALAAIVLLNSTAVMAQDSEVTDKDLYNFALIMQVIEQMKAEVSPAIQAIIEAQEGFDTNRYSELKSAGDDEAKLRALGANDFEVEFMALIIKEKNEKTDAMKEVLNTTVKALLGAQKYKLIKSTLSVDPDMKAKYQEITERIAPADTGA</sequence>
<dbReference type="Proteomes" id="UP000008720">
    <property type="component" value="Chromosome"/>
</dbReference>